<dbReference type="PROSITE" id="PS50405">
    <property type="entry name" value="GST_CTER"/>
    <property type="match status" value="1"/>
</dbReference>
<dbReference type="Gene3D" id="3.40.30.10">
    <property type="entry name" value="Glutaredoxin"/>
    <property type="match status" value="1"/>
</dbReference>
<feature type="domain" description="GST C-terminal" evidence="2">
    <location>
        <begin position="108"/>
        <end position="236"/>
    </location>
</feature>
<dbReference type="SUPFAM" id="SSF52833">
    <property type="entry name" value="Thioredoxin-like"/>
    <property type="match status" value="1"/>
</dbReference>
<dbReference type="PROSITE" id="PS50404">
    <property type="entry name" value="GST_NTER"/>
    <property type="match status" value="1"/>
</dbReference>
<name>A0A3M5VEW5_PSESX</name>
<proteinExistence type="predicted"/>
<evidence type="ECO:0000313" key="4">
    <source>
        <dbReference type="Proteomes" id="UP000280395"/>
    </source>
</evidence>
<dbReference type="AlphaFoldDB" id="A0A3M5VEW5"/>
<dbReference type="SFLD" id="SFLDS00019">
    <property type="entry name" value="Glutathione_Transferase_(cytos"/>
    <property type="match status" value="1"/>
</dbReference>
<dbReference type="PANTHER" id="PTHR43968:SF6">
    <property type="entry name" value="GLUTATHIONE S-TRANSFERASE OMEGA"/>
    <property type="match status" value="1"/>
</dbReference>
<reference evidence="3 4" key="1">
    <citation type="submission" date="2018-08" db="EMBL/GenBank/DDBJ databases">
        <title>Recombination of ecologically and evolutionarily significant loci maintains genetic cohesion in the Pseudomonas syringae species complex.</title>
        <authorList>
            <person name="Dillon M."/>
            <person name="Thakur S."/>
            <person name="Almeida R.N.D."/>
            <person name="Weir B.S."/>
            <person name="Guttman D.S."/>
        </authorList>
    </citation>
    <scope>NUCLEOTIDE SEQUENCE [LARGE SCALE GENOMIC DNA]</scope>
    <source>
        <strain evidence="3 4">ICMP 14479</strain>
    </source>
</reference>
<dbReference type="GO" id="GO:0005737">
    <property type="term" value="C:cytoplasm"/>
    <property type="evidence" value="ECO:0007669"/>
    <property type="project" value="TreeGrafter"/>
</dbReference>
<protein>
    <recommendedName>
        <fullName evidence="5">Glutathione S-transferase</fullName>
    </recommendedName>
</protein>
<dbReference type="InterPro" id="IPR036249">
    <property type="entry name" value="Thioredoxin-like_sf"/>
</dbReference>
<evidence type="ECO:0000259" key="2">
    <source>
        <dbReference type="PROSITE" id="PS50405"/>
    </source>
</evidence>
<gene>
    <name evidence="3" type="ORF">ALP29_01750</name>
</gene>
<dbReference type="InterPro" id="IPR050983">
    <property type="entry name" value="GST_Omega/HSP26"/>
</dbReference>
<dbReference type="InterPro" id="IPR004045">
    <property type="entry name" value="Glutathione_S-Trfase_N"/>
</dbReference>
<dbReference type="Proteomes" id="UP000280395">
    <property type="component" value="Unassembled WGS sequence"/>
</dbReference>
<dbReference type="Pfam" id="PF13417">
    <property type="entry name" value="GST_N_3"/>
    <property type="match status" value="1"/>
</dbReference>
<evidence type="ECO:0000313" key="3">
    <source>
        <dbReference type="EMBL" id="RMU56254.1"/>
    </source>
</evidence>
<dbReference type="CDD" id="cd00570">
    <property type="entry name" value="GST_N_family"/>
    <property type="match status" value="1"/>
</dbReference>
<organism evidence="3 4">
    <name type="scientific">Pseudomonas syringae pv. avii</name>
    <dbReference type="NCBI Taxonomy" id="663959"/>
    <lineage>
        <taxon>Bacteria</taxon>
        <taxon>Pseudomonadati</taxon>
        <taxon>Pseudomonadota</taxon>
        <taxon>Gammaproteobacteria</taxon>
        <taxon>Pseudomonadales</taxon>
        <taxon>Pseudomonadaceae</taxon>
        <taxon>Pseudomonas</taxon>
        <taxon>Pseudomonas syringae</taxon>
    </lineage>
</organism>
<dbReference type="EMBL" id="RBUA01000718">
    <property type="protein sequence ID" value="RMU56254.1"/>
    <property type="molecule type" value="Genomic_DNA"/>
</dbReference>
<evidence type="ECO:0000259" key="1">
    <source>
        <dbReference type="PROSITE" id="PS50404"/>
    </source>
</evidence>
<dbReference type="Gene3D" id="1.20.1050.10">
    <property type="match status" value="1"/>
</dbReference>
<dbReference type="PANTHER" id="PTHR43968">
    <property type="match status" value="1"/>
</dbReference>
<dbReference type="SFLD" id="SFLDG00358">
    <property type="entry name" value="Main_(cytGST)"/>
    <property type="match status" value="1"/>
</dbReference>
<feature type="domain" description="GST N-terminal" evidence="1">
    <location>
        <begin position="26"/>
        <end position="103"/>
    </location>
</feature>
<dbReference type="InterPro" id="IPR036282">
    <property type="entry name" value="Glutathione-S-Trfase_C_sf"/>
</dbReference>
<accession>A0A3M5VEW5</accession>
<dbReference type="InterPro" id="IPR040079">
    <property type="entry name" value="Glutathione_S-Trfase"/>
</dbReference>
<sequence length="245" mass="26803">MMLLVRVPSRIYNSCSQPHTRPGGFAMLKLYGFSVSNYYNMVKLALLEKGLPFEEVPFYAGQTPEAFAVSPRGKVPVLGVKQGFINETSVILEYLEQTQEGPALLPADPFARAQVLALCREIELYIELPARACFAEAFFGMAVPEAIKEKSRAELLLGVGTLGRHGKFAPYVAGESFTLADLYFMYSLNLACGVGEKLFGLDLLEPLPKAKALLARLNGMPNAQKVEADRQAAMPAFMAMIAAKK</sequence>
<dbReference type="SUPFAM" id="SSF47616">
    <property type="entry name" value="GST C-terminal domain-like"/>
    <property type="match status" value="1"/>
</dbReference>
<comment type="caution">
    <text evidence="3">The sequence shown here is derived from an EMBL/GenBank/DDBJ whole genome shotgun (WGS) entry which is preliminary data.</text>
</comment>
<dbReference type="InterPro" id="IPR010987">
    <property type="entry name" value="Glutathione-S-Trfase_C-like"/>
</dbReference>
<evidence type="ECO:0008006" key="5">
    <source>
        <dbReference type="Google" id="ProtNLM"/>
    </source>
</evidence>